<keyword evidence="7" id="KW-1185">Reference proteome</keyword>
<name>A0A369CE64_9GAMM</name>
<comment type="caution">
    <text evidence="6">The sequence shown here is derived from an EMBL/GenBank/DDBJ whole genome shotgun (WGS) entry which is preliminary data.</text>
</comment>
<evidence type="ECO:0000256" key="2">
    <source>
        <dbReference type="ARBA" id="ARBA00022723"/>
    </source>
</evidence>
<comment type="similarity">
    <text evidence="1">Belongs to the metallo-beta-lactamase superfamily.</text>
</comment>
<keyword evidence="2" id="KW-0479">Metal-binding</keyword>
<reference evidence="6 7" key="1">
    <citation type="submission" date="2018-07" db="EMBL/GenBank/DDBJ databases">
        <title>Genomic Encyclopedia of Type Strains, Phase IV (KMG-IV): sequencing the most valuable type-strain genomes for metagenomic binning, comparative biology and taxonomic classification.</title>
        <authorList>
            <person name="Goeker M."/>
        </authorList>
    </citation>
    <scope>NUCLEOTIDE SEQUENCE [LARGE SCALE GENOMIC DNA]</scope>
    <source>
        <strain evidence="6 7">DSM 26407</strain>
    </source>
</reference>
<evidence type="ECO:0000256" key="4">
    <source>
        <dbReference type="ARBA" id="ARBA00022833"/>
    </source>
</evidence>
<dbReference type="Gene3D" id="3.60.15.10">
    <property type="entry name" value="Ribonuclease Z/Hydroxyacylglutathione hydrolase-like"/>
    <property type="match status" value="1"/>
</dbReference>
<dbReference type="EMBL" id="QPJY01000002">
    <property type="protein sequence ID" value="RCX32352.1"/>
    <property type="molecule type" value="Genomic_DNA"/>
</dbReference>
<evidence type="ECO:0000256" key="1">
    <source>
        <dbReference type="ARBA" id="ARBA00007749"/>
    </source>
</evidence>
<organism evidence="6 7">
    <name type="scientific">Thioalbus denitrificans</name>
    <dbReference type="NCBI Taxonomy" id="547122"/>
    <lineage>
        <taxon>Bacteria</taxon>
        <taxon>Pseudomonadati</taxon>
        <taxon>Pseudomonadota</taxon>
        <taxon>Gammaproteobacteria</taxon>
        <taxon>Chromatiales</taxon>
        <taxon>Ectothiorhodospiraceae</taxon>
        <taxon>Thioalbus</taxon>
    </lineage>
</organism>
<feature type="domain" description="Metallo-beta-lactamase" evidence="5">
    <location>
        <begin position="45"/>
        <end position="258"/>
    </location>
</feature>
<evidence type="ECO:0000313" key="6">
    <source>
        <dbReference type="EMBL" id="RCX32352.1"/>
    </source>
</evidence>
<keyword evidence="4" id="KW-0862">Zinc</keyword>
<dbReference type="InterPro" id="IPR001279">
    <property type="entry name" value="Metallo-B-lactamas"/>
</dbReference>
<dbReference type="PANTHER" id="PTHR42978:SF6">
    <property type="entry name" value="QUORUM-QUENCHING LACTONASE YTNP-RELATED"/>
    <property type="match status" value="1"/>
</dbReference>
<dbReference type="PANTHER" id="PTHR42978">
    <property type="entry name" value="QUORUM-QUENCHING LACTONASE YTNP-RELATED-RELATED"/>
    <property type="match status" value="1"/>
</dbReference>
<dbReference type="RefSeq" id="WP_114279146.1">
    <property type="nucleotide sequence ID" value="NZ_QPJY01000002.1"/>
</dbReference>
<evidence type="ECO:0000256" key="3">
    <source>
        <dbReference type="ARBA" id="ARBA00022801"/>
    </source>
</evidence>
<accession>A0A369CE64</accession>
<keyword evidence="3 6" id="KW-0378">Hydrolase</keyword>
<dbReference type="Proteomes" id="UP000252707">
    <property type="component" value="Unassembled WGS sequence"/>
</dbReference>
<dbReference type="AlphaFoldDB" id="A0A369CE64"/>
<dbReference type="InterPro" id="IPR051013">
    <property type="entry name" value="MBL_superfamily_lactonases"/>
</dbReference>
<protein>
    <submittedName>
        <fullName evidence="6">Glyoxylase-like metal-dependent hydrolase (Beta-lactamase superfamily II)</fullName>
    </submittedName>
</protein>
<evidence type="ECO:0000313" key="7">
    <source>
        <dbReference type="Proteomes" id="UP000252707"/>
    </source>
</evidence>
<sequence>MNQRTLTSLEGNRQRLDGGAMFGNAARGQWSRWYAPDGENRVELACRALLVREGGRNILLETGIGAFFEPRLRERYGVIEARHVLLDSLAEAGLTHDGIDAVVLSHLHFDHAGGLLAPWAEGEPHRLLFPNATYVVGARAWERALAPHPRDRASFIPELAGLLAASGRLEVVSGEGTETLGPGFRFRTSDGHTPGMLLTEIDMPAGPVVFAADLVPGTPWVHLPVTMGYDRFPERVIDEKQALFAELQERGGRIFYTHDPEIALSGLARDERGRYAPADPIPRLESLAQ</sequence>
<dbReference type="SMART" id="SM00849">
    <property type="entry name" value="Lactamase_B"/>
    <property type="match status" value="1"/>
</dbReference>
<dbReference type="CDD" id="cd16281">
    <property type="entry name" value="metallo-hydrolase-like_MBL-fold"/>
    <property type="match status" value="1"/>
</dbReference>
<dbReference type="InterPro" id="IPR036866">
    <property type="entry name" value="RibonucZ/Hydroxyglut_hydro"/>
</dbReference>
<gene>
    <name evidence="6" type="ORF">DFQ59_102714</name>
</gene>
<dbReference type="GO" id="GO:0016787">
    <property type="term" value="F:hydrolase activity"/>
    <property type="evidence" value="ECO:0007669"/>
    <property type="project" value="UniProtKB-KW"/>
</dbReference>
<evidence type="ECO:0000259" key="5">
    <source>
        <dbReference type="SMART" id="SM00849"/>
    </source>
</evidence>
<dbReference type="OrthoDB" id="5443440at2"/>
<proteinExistence type="inferred from homology"/>
<dbReference type="Pfam" id="PF00753">
    <property type="entry name" value="Lactamase_B"/>
    <property type="match status" value="1"/>
</dbReference>
<dbReference type="SUPFAM" id="SSF56281">
    <property type="entry name" value="Metallo-hydrolase/oxidoreductase"/>
    <property type="match status" value="1"/>
</dbReference>
<dbReference type="GO" id="GO:0046872">
    <property type="term" value="F:metal ion binding"/>
    <property type="evidence" value="ECO:0007669"/>
    <property type="project" value="UniProtKB-KW"/>
</dbReference>